<comment type="caution">
    <text evidence="3">The sequence shown here is derived from an EMBL/GenBank/DDBJ whole genome shotgun (WGS) entry which is preliminary data.</text>
</comment>
<dbReference type="RefSeq" id="WP_307312136.1">
    <property type="nucleotide sequence ID" value="NZ_JAUSRE010000033.1"/>
</dbReference>
<dbReference type="PROSITE" id="PS50943">
    <property type="entry name" value="HTH_CROC1"/>
    <property type="match status" value="1"/>
</dbReference>
<dbReference type="InterPro" id="IPR010982">
    <property type="entry name" value="Lambda_DNA-bd_dom_sf"/>
</dbReference>
<dbReference type="InterPro" id="IPR001387">
    <property type="entry name" value="Cro/C1-type_HTH"/>
</dbReference>
<feature type="coiled-coil region" evidence="1">
    <location>
        <begin position="85"/>
        <end position="126"/>
    </location>
</feature>
<dbReference type="SUPFAM" id="SSF47413">
    <property type="entry name" value="lambda repressor-like DNA-binding domains"/>
    <property type="match status" value="1"/>
</dbReference>
<evidence type="ECO:0000313" key="4">
    <source>
        <dbReference type="Proteomes" id="UP001226577"/>
    </source>
</evidence>
<dbReference type="Pfam" id="PF13560">
    <property type="entry name" value="HTH_31"/>
    <property type="match status" value="1"/>
</dbReference>
<dbReference type="Proteomes" id="UP001226577">
    <property type="component" value="Unassembled WGS sequence"/>
</dbReference>
<keyword evidence="4" id="KW-1185">Reference proteome</keyword>
<name>A0ABT9RZI7_9MICC</name>
<proteinExistence type="predicted"/>
<evidence type="ECO:0000256" key="1">
    <source>
        <dbReference type="SAM" id="Coils"/>
    </source>
</evidence>
<dbReference type="EMBL" id="JAUSRE010000033">
    <property type="protein sequence ID" value="MDP9890670.1"/>
    <property type="molecule type" value="Genomic_DNA"/>
</dbReference>
<accession>A0ABT9RZI7</accession>
<dbReference type="Gene3D" id="1.10.260.40">
    <property type="entry name" value="lambda repressor-like DNA-binding domains"/>
    <property type="match status" value="1"/>
</dbReference>
<evidence type="ECO:0000259" key="2">
    <source>
        <dbReference type="PROSITE" id="PS50943"/>
    </source>
</evidence>
<dbReference type="CDD" id="cd00093">
    <property type="entry name" value="HTH_XRE"/>
    <property type="match status" value="1"/>
</dbReference>
<organism evidence="3 4">
    <name type="scientific">Pseudarthrobacter enclensis</name>
    <dbReference type="NCBI Taxonomy" id="993070"/>
    <lineage>
        <taxon>Bacteria</taxon>
        <taxon>Bacillati</taxon>
        <taxon>Actinomycetota</taxon>
        <taxon>Actinomycetes</taxon>
        <taxon>Micrococcales</taxon>
        <taxon>Micrococcaceae</taxon>
        <taxon>Pseudarthrobacter</taxon>
    </lineage>
</organism>
<evidence type="ECO:0000313" key="3">
    <source>
        <dbReference type="EMBL" id="MDP9890670.1"/>
    </source>
</evidence>
<gene>
    <name evidence="3" type="ORF">J2X98_004284</name>
</gene>
<sequence>MPRFSAVFAGRLKDERQKAGMSQAQLAERLAAMLGVKFDTSAVSRIENPDSGRVIKLDEAAAAAEVLGVPLSALVSSGGTVETRIAELRRELERQRGRASGAEWEFNQAQAAMVAIEREIAQLDSSRQG</sequence>
<keyword evidence="1" id="KW-0175">Coiled coil</keyword>
<reference evidence="3 4" key="1">
    <citation type="submission" date="2023-07" db="EMBL/GenBank/DDBJ databases">
        <title>Sorghum-associated microbial communities from plants grown in Nebraska, USA.</title>
        <authorList>
            <person name="Schachtman D."/>
        </authorList>
    </citation>
    <scope>NUCLEOTIDE SEQUENCE [LARGE SCALE GENOMIC DNA]</scope>
    <source>
        <strain evidence="3 4">CC222</strain>
    </source>
</reference>
<dbReference type="SMART" id="SM00530">
    <property type="entry name" value="HTH_XRE"/>
    <property type="match status" value="1"/>
</dbReference>
<feature type="domain" description="HTH cro/C1-type" evidence="2">
    <location>
        <begin position="12"/>
        <end position="74"/>
    </location>
</feature>
<protein>
    <submittedName>
        <fullName evidence="3">Transcriptional regulator with XRE-family HTH domain</fullName>
    </submittedName>
</protein>